<dbReference type="PANTHER" id="PTHR10593">
    <property type="entry name" value="SERINE/THREONINE-PROTEIN KINASE RIO"/>
    <property type="match status" value="1"/>
</dbReference>
<dbReference type="AlphaFoldDB" id="A0A1E5VMU1"/>
<evidence type="ECO:0000313" key="4">
    <source>
        <dbReference type="Proteomes" id="UP000095767"/>
    </source>
</evidence>
<accession>A0A1E5VMU1</accession>
<organism evidence="3 4">
    <name type="scientific">Dichanthelium oligosanthes</name>
    <dbReference type="NCBI Taxonomy" id="888268"/>
    <lineage>
        <taxon>Eukaryota</taxon>
        <taxon>Viridiplantae</taxon>
        <taxon>Streptophyta</taxon>
        <taxon>Embryophyta</taxon>
        <taxon>Tracheophyta</taxon>
        <taxon>Spermatophyta</taxon>
        <taxon>Magnoliopsida</taxon>
        <taxon>Liliopsida</taxon>
        <taxon>Poales</taxon>
        <taxon>Poaceae</taxon>
        <taxon>PACMAD clade</taxon>
        <taxon>Panicoideae</taxon>
        <taxon>Panicodae</taxon>
        <taxon>Paniceae</taxon>
        <taxon>Dichantheliinae</taxon>
        <taxon>Dichanthelium</taxon>
    </lineage>
</organism>
<evidence type="ECO:0000256" key="1">
    <source>
        <dbReference type="SAM" id="MobiDB-lite"/>
    </source>
</evidence>
<dbReference type="GO" id="GO:0005634">
    <property type="term" value="C:nucleus"/>
    <property type="evidence" value="ECO:0007669"/>
    <property type="project" value="TreeGrafter"/>
</dbReference>
<dbReference type="Pfam" id="PF22992">
    <property type="entry name" value="C2CH-4th_BIRD-IDD"/>
    <property type="match status" value="1"/>
</dbReference>
<dbReference type="InterPro" id="IPR055185">
    <property type="entry name" value="C2CH-4th_BIRD-IDD"/>
</dbReference>
<keyword evidence="4" id="KW-1185">Reference proteome</keyword>
<reference evidence="3 4" key="1">
    <citation type="submission" date="2016-09" db="EMBL/GenBank/DDBJ databases">
        <title>The draft genome of Dichanthelium oligosanthes: A C3 panicoid grass species.</title>
        <authorList>
            <person name="Studer A.J."/>
            <person name="Schnable J.C."/>
            <person name="Brutnell T.P."/>
        </authorList>
    </citation>
    <scope>NUCLEOTIDE SEQUENCE [LARGE SCALE GENOMIC DNA]</scope>
    <source>
        <strain evidence="4">cv. Kellogg 1175</strain>
        <tissue evidence="3">Leaf</tissue>
    </source>
</reference>
<sequence length="228" mass="24550">MSPTSKEESPNNFQQQPKLLACGAAMSRADAIIPAVKKKRNHPGNPYAEVVALSPKTLLATNRIFNSTGKVTTYHGSSSREAAMKLGRKCIFALRSPALRKDSFITQRAFCDALAEDNVRVDQSLAAMVGSLHGEDIFSHRMPSTSSSTTDIVGNFSGNNHSSDNHLKILSSYAIIASNAALLSNQMIPNDSGILFDGSRLNSPYMSLSSPHMTHVGNITAPESSRDQ</sequence>
<dbReference type="PANTHER" id="PTHR10593:SF253">
    <property type="entry name" value="C2H2-TYPE DOMAIN-CONTAINING PROTEIN"/>
    <property type="match status" value="1"/>
</dbReference>
<proteinExistence type="predicted"/>
<dbReference type="STRING" id="888268.A0A1E5VMU1"/>
<evidence type="ECO:0000259" key="2">
    <source>
        <dbReference type="Pfam" id="PF22992"/>
    </source>
</evidence>
<dbReference type="Proteomes" id="UP000095767">
    <property type="component" value="Unassembled WGS sequence"/>
</dbReference>
<dbReference type="EMBL" id="LWDX02034584">
    <property type="protein sequence ID" value="OEL26438.1"/>
    <property type="molecule type" value="Genomic_DNA"/>
</dbReference>
<name>A0A1E5VMU1_9POAL</name>
<dbReference type="InterPro" id="IPR031140">
    <property type="entry name" value="IDD1-16"/>
</dbReference>
<protein>
    <recommendedName>
        <fullName evidence="2">BIRD-IDD transcription factor fourth C2HC zinc finger domain-containing protein</fullName>
    </recommendedName>
</protein>
<dbReference type="OrthoDB" id="1752168at2759"/>
<evidence type="ECO:0000313" key="3">
    <source>
        <dbReference type="EMBL" id="OEL26438.1"/>
    </source>
</evidence>
<dbReference type="GO" id="GO:0003700">
    <property type="term" value="F:DNA-binding transcription factor activity"/>
    <property type="evidence" value="ECO:0007669"/>
    <property type="project" value="TreeGrafter"/>
</dbReference>
<feature type="region of interest" description="Disordered" evidence="1">
    <location>
        <begin position="207"/>
        <end position="228"/>
    </location>
</feature>
<comment type="caution">
    <text evidence="3">The sequence shown here is derived from an EMBL/GenBank/DDBJ whole genome shotgun (WGS) entry which is preliminary data.</text>
</comment>
<gene>
    <name evidence="3" type="ORF">BAE44_0012545</name>
</gene>
<feature type="domain" description="BIRD-IDD transcription factor fourth C2HC zinc finger" evidence="2">
    <location>
        <begin position="100"/>
        <end position="125"/>
    </location>
</feature>